<dbReference type="Pfam" id="PF00067">
    <property type="entry name" value="p450"/>
    <property type="match status" value="1"/>
</dbReference>
<keyword evidence="6" id="KW-0812">Transmembrane</keyword>
<feature type="signal peptide" evidence="14">
    <location>
        <begin position="1"/>
        <end position="15"/>
    </location>
</feature>
<comment type="subcellular location">
    <subcellularLocation>
        <location evidence="2">Membrane</location>
    </subcellularLocation>
</comment>
<gene>
    <name evidence="15" type="ORF">CALCODRAFT_496500</name>
</gene>
<dbReference type="InterPro" id="IPR001128">
    <property type="entry name" value="Cyt_P450"/>
</dbReference>
<dbReference type="PANTHER" id="PTHR46300">
    <property type="entry name" value="P450, PUTATIVE (EUROFUNG)-RELATED-RELATED"/>
    <property type="match status" value="1"/>
</dbReference>
<dbReference type="PRINTS" id="PR00463">
    <property type="entry name" value="EP450I"/>
</dbReference>
<evidence type="ECO:0000256" key="1">
    <source>
        <dbReference type="ARBA" id="ARBA00001971"/>
    </source>
</evidence>
<evidence type="ECO:0000256" key="13">
    <source>
        <dbReference type="PIRSR" id="PIRSR602401-1"/>
    </source>
</evidence>
<evidence type="ECO:0000256" key="8">
    <source>
        <dbReference type="ARBA" id="ARBA00022989"/>
    </source>
</evidence>
<evidence type="ECO:0000256" key="5">
    <source>
        <dbReference type="ARBA" id="ARBA00022617"/>
    </source>
</evidence>
<evidence type="ECO:0000256" key="6">
    <source>
        <dbReference type="ARBA" id="ARBA00022692"/>
    </source>
</evidence>
<keyword evidence="14" id="KW-0732">Signal</keyword>
<evidence type="ECO:0000256" key="11">
    <source>
        <dbReference type="ARBA" id="ARBA00023033"/>
    </source>
</evidence>
<organism evidence="15 16">
    <name type="scientific">Calocera cornea HHB12733</name>
    <dbReference type="NCBI Taxonomy" id="1353952"/>
    <lineage>
        <taxon>Eukaryota</taxon>
        <taxon>Fungi</taxon>
        <taxon>Dikarya</taxon>
        <taxon>Basidiomycota</taxon>
        <taxon>Agaricomycotina</taxon>
        <taxon>Dacrymycetes</taxon>
        <taxon>Dacrymycetales</taxon>
        <taxon>Dacrymycetaceae</taxon>
        <taxon>Calocera</taxon>
    </lineage>
</organism>
<dbReference type="InterPro" id="IPR050364">
    <property type="entry name" value="Cytochrome_P450_fung"/>
</dbReference>
<protein>
    <submittedName>
        <fullName evidence="15">Cytochrome P450</fullName>
    </submittedName>
</protein>
<evidence type="ECO:0000256" key="7">
    <source>
        <dbReference type="ARBA" id="ARBA00022723"/>
    </source>
</evidence>
<feature type="binding site" description="axial binding residue" evidence="13">
    <location>
        <position position="434"/>
    </location>
    <ligand>
        <name>heme</name>
        <dbReference type="ChEBI" id="CHEBI:30413"/>
    </ligand>
    <ligandPart>
        <name>Fe</name>
        <dbReference type="ChEBI" id="CHEBI:18248"/>
    </ligandPart>
</feature>
<accession>A0A165FTS9</accession>
<dbReference type="InterPro" id="IPR036396">
    <property type="entry name" value="Cyt_P450_sf"/>
</dbReference>
<keyword evidence="12" id="KW-0472">Membrane</keyword>
<dbReference type="GO" id="GO:0016705">
    <property type="term" value="F:oxidoreductase activity, acting on paired donors, with incorporation or reduction of molecular oxygen"/>
    <property type="evidence" value="ECO:0007669"/>
    <property type="project" value="InterPro"/>
</dbReference>
<dbReference type="EMBL" id="KV423967">
    <property type="protein sequence ID" value="KZT57192.1"/>
    <property type="molecule type" value="Genomic_DNA"/>
</dbReference>
<keyword evidence="16" id="KW-1185">Reference proteome</keyword>
<comment type="pathway">
    <text evidence="3">Secondary metabolite biosynthesis.</text>
</comment>
<name>A0A165FTS9_9BASI</name>
<dbReference type="GO" id="GO:0004497">
    <property type="term" value="F:monooxygenase activity"/>
    <property type="evidence" value="ECO:0007669"/>
    <property type="project" value="UniProtKB-KW"/>
</dbReference>
<keyword evidence="10 13" id="KW-0408">Iron</keyword>
<evidence type="ECO:0000256" key="2">
    <source>
        <dbReference type="ARBA" id="ARBA00004370"/>
    </source>
</evidence>
<evidence type="ECO:0000256" key="10">
    <source>
        <dbReference type="ARBA" id="ARBA00023004"/>
    </source>
</evidence>
<keyword evidence="9" id="KW-0560">Oxidoreductase</keyword>
<keyword evidence="5 13" id="KW-0349">Heme</keyword>
<feature type="chain" id="PRO_5012452751" evidence="14">
    <location>
        <begin position="16"/>
        <end position="505"/>
    </location>
</feature>
<dbReference type="GO" id="GO:0020037">
    <property type="term" value="F:heme binding"/>
    <property type="evidence" value="ECO:0007669"/>
    <property type="project" value="InterPro"/>
</dbReference>
<reference evidence="15 16" key="1">
    <citation type="journal article" date="2016" name="Mol. Biol. Evol.">
        <title>Comparative Genomics of Early-Diverging Mushroom-Forming Fungi Provides Insights into the Origins of Lignocellulose Decay Capabilities.</title>
        <authorList>
            <person name="Nagy L.G."/>
            <person name="Riley R."/>
            <person name="Tritt A."/>
            <person name="Adam C."/>
            <person name="Daum C."/>
            <person name="Floudas D."/>
            <person name="Sun H."/>
            <person name="Yadav J.S."/>
            <person name="Pangilinan J."/>
            <person name="Larsson K.H."/>
            <person name="Matsuura K."/>
            <person name="Barry K."/>
            <person name="Labutti K."/>
            <person name="Kuo R."/>
            <person name="Ohm R.A."/>
            <person name="Bhattacharya S.S."/>
            <person name="Shirouzu T."/>
            <person name="Yoshinaga Y."/>
            <person name="Martin F.M."/>
            <person name="Grigoriev I.V."/>
            <person name="Hibbett D.S."/>
        </authorList>
    </citation>
    <scope>NUCLEOTIDE SEQUENCE [LARGE SCALE GENOMIC DNA]</scope>
    <source>
        <strain evidence="15 16">HHB12733</strain>
    </source>
</reference>
<evidence type="ECO:0000256" key="9">
    <source>
        <dbReference type="ARBA" id="ARBA00023002"/>
    </source>
</evidence>
<keyword evidence="11" id="KW-0503">Monooxygenase</keyword>
<dbReference type="PRINTS" id="PR00385">
    <property type="entry name" value="P450"/>
</dbReference>
<sequence>MIWLWLTLFVGVAYAAYKFTRPSRLPPGPKGLPLLGNALDIPLNGLFLKLDEWKATNGEVYALSAAGQKILVLTSAKAAADVLDRISGSCSDRPSFIMMGDIMTGRLMVSGVSHGDKWRRMRRVIHEGFNIRAAEAYYQMQEEEAGRLCRVLLEQPYVQPGVALQRAAASIIWRALYDAPSLFQSHEVEERVNHMNEILDALLSAAMPLAYMVDLIPVMKYIPTSMAKWKAYGERFFKDTDDFFEGLYQAGRLGKGEGGKARGFAATTEEACKQFGVSPQEAAWTAGTLFGAGAETTVGAVHFFCLAMLLYPEAMKAAQKQIDEVCGSHPPTFKDRERLPYVQALLKETMRWRPSVPASIPHVANEEFTYKEWVIPKGTMVIGNVWSMNRDPAFFPDFDKFRPERFLDEKGQVRAPIPDYHDDILAYGHGRRICPGRDFANNTIYVEIAYLLWAFDIEKAKDANGVDITPSDMEFADKGLTVHPKEFPCVFKPRQENLSELLPPI</sequence>
<dbReference type="Gene3D" id="1.10.630.10">
    <property type="entry name" value="Cytochrome P450"/>
    <property type="match status" value="1"/>
</dbReference>
<evidence type="ECO:0000256" key="14">
    <source>
        <dbReference type="SAM" id="SignalP"/>
    </source>
</evidence>
<proteinExistence type="inferred from homology"/>
<dbReference type="SUPFAM" id="SSF48264">
    <property type="entry name" value="Cytochrome P450"/>
    <property type="match status" value="1"/>
</dbReference>
<dbReference type="InterPro" id="IPR002401">
    <property type="entry name" value="Cyt_P450_E_grp-I"/>
</dbReference>
<comment type="cofactor">
    <cofactor evidence="1 13">
        <name>heme</name>
        <dbReference type="ChEBI" id="CHEBI:30413"/>
    </cofactor>
</comment>
<evidence type="ECO:0000256" key="12">
    <source>
        <dbReference type="ARBA" id="ARBA00023136"/>
    </source>
</evidence>
<dbReference type="GO" id="GO:0005506">
    <property type="term" value="F:iron ion binding"/>
    <property type="evidence" value="ECO:0007669"/>
    <property type="project" value="InterPro"/>
</dbReference>
<dbReference type="CDD" id="cd11065">
    <property type="entry name" value="CYP64-like"/>
    <property type="match status" value="1"/>
</dbReference>
<keyword evidence="7 13" id="KW-0479">Metal-binding</keyword>
<evidence type="ECO:0000256" key="4">
    <source>
        <dbReference type="ARBA" id="ARBA00010617"/>
    </source>
</evidence>
<evidence type="ECO:0000313" key="16">
    <source>
        <dbReference type="Proteomes" id="UP000076842"/>
    </source>
</evidence>
<keyword evidence="8" id="KW-1133">Transmembrane helix</keyword>
<dbReference type="GO" id="GO:0016020">
    <property type="term" value="C:membrane"/>
    <property type="evidence" value="ECO:0007669"/>
    <property type="project" value="UniProtKB-SubCell"/>
</dbReference>
<evidence type="ECO:0000256" key="3">
    <source>
        <dbReference type="ARBA" id="ARBA00005179"/>
    </source>
</evidence>
<evidence type="ECO:0000313" key="15">
    <source>
        <dbReference type="EMBL" id="KZT57192.1"/>
    </source>
</evidence>
<dbReference type="AlphaFoldDB" id="A0A165FTS9"/>
<dbReference type="STRING" id="1353952.A0A165FTS9"/>
<dbReference type="InParanoid" id="A0A165FTS9"/>
<dbReference type="PANTHER" id="PTHR46300:SF2">
    <property type="entry name" value="CYTOCHROME P450 MONOOXYGENASE ALNH-RELATED"/>
    <property type="match status" value="1"/>
</dbReference>
<comment type="similarity">
    <text evidence="4">Belongs to the cytochrome P450 family.</text>
</comment>
<dbReference type="Proteomes" id="UP000076842">
    <property type="component" value="Unassembled WGS sequence"/>
</dbReference>
<dbReference type="OrthoDB" id="2789670at2759"/>